<feature type="domain" description="Fe/B12 periplasmic-binding" evidence="4">
    <location>
        <begin position="60"/>
        <end position="328"/>
    </location>
</feature>
<dbReference type="InterPro" id="IPR050902">
    <property type="entry name" value="ABC_Transporter_SBP"/>
</dbReference>
<evidence type="ECO:0000259" key="4">
    <source>
        <dbReference type="PROSITE" id="PS50983"/>
    </source>
</evidence>
<dbReference type="Gene3D" id="3.40.50.1980">
    <property type="entry name" value="Nitrogenase molybdenum iron protein domain"/>
    <property type="match status" value="2"/>
</dbReference>
<dbReference type="Pfam" id="PF08139">
    <property type="entry name" value="LPAM_1"/>
    <property type="match status" value="1"/>
</dbReference>
<sequence length="331" mass="37159">MKKILLVLLAVLLLSGCTPQIETPIKEEIENSDSYYPVTITTYNFAKEPIEVTFDKAPEKVFAVYQNSIETLLALGLEDYIVAAAGLDQDVKPEYQDGFNKINYLTEFTPDKETVLMSQPDLILSWYSYFSEKNLGDVDFFHERNINTYIMQNSGAAAKQSLENEYTDILNLGKIFNVQEKAEEIVAQMKTKVETISSEAKKMDNSPRVLVMEFEKEGVRVYGENTLGGDMVKQLGAELVTANENKMSNEEFIQSNPEVIFTVYFGSSSSIADADAAIDKVVNDPRYQSLSAVQNNRVYAISLGEMYCSGTRTLDGILRLANGIYPEMDFE</sequence>
<evidence type="ECO:0000256" key="1">
    <source>
        <dbReference type="ARBA" id="ARBA00008814"/>
    </source>
</evidence>
<dbReference type="PANTHER" id="PTHR30535">
    <property type="entry name" value="VITAMIN B12-BINDING PROTEIN"/>
    <property type="match status" value="1"/>
</dbReference>
<evidence type="ECO:0000313" key="5">
    <source>
        <dbReference type="EMBL" id="MBP2028633.1"/>
    </source>
</evidence>
<dbReference type="Proteomes" id="UP001314903">
    <property type="component" value="Unassembled WGS sequence"/>
</dbReference>
<dbReference type="SUPFAM" id="SSF53807">
    <property type="entry name" value="Helical backbone' metal receptor"/>
    <property type="match status" value="1"/>
</dbReference>
<dbReference type="PANTHER" id="PTHR30535:SF7">
    <property type="entry name" value="IRON(III) DICITRATE-BINDING PROTEIN"/>
    <property type="match status" value="1"/>
</dbReference>
<comment type="caution">
    <text evidence="5">The sequence shown here is derived from an EMBL/GenBank/DDBJ whole genome shotgun (WGS) entry which is preliminary data.</text>
</comment>
<reference evidence="5 6" key="1">
    <citation type="submission" date="2021-03" db="EMBL/GenBank/DDBJ databases">
        <title>Genomic Encyclopedia of Type Strains, Phase IV (KMG-IV): sequencing the most valuable type-strain genomes for metagenomic binning, comparative biology and taxonomic classification.</title>
        <authorList>
            <person name="Goeker M."/>
        </authorList>
    </citation>
    <scope>NUCLEOTIDE SEQUENCE [LARGE SCALE GENOMIC DNA]</scope>
    <source>
        <strain evidence="5 6">DSM 27512</strain>
    </source>
</reference>
<dbReference type="PROSITE" id="PS51257">
    <property type="entry name" value="PROKAR_LIPOPROTEIN"/>
    <property type="match status" value="1"/>
</dbReference>
<comment type="similarity">
    <text evidence="1">Belongs to the bacterial solute-binding protein 8 family.</text>
</comment>
<evidence type="ECO:0000313" key="6">
    <source>
        <dbReference type="Proteomes" id="UP001314903"/>
    </source>
</evidence>
<feature type="chain" id="PRO_5046699871" evidence="3">
    <location>
        <begin position="21"/>
        <end position="331"/>
    </location>
</feature>
<feature type="signal peptide" evidence="3">
    <location>
        <begin position="1"/>
        <end position="20"/>
    </location>
</feature>
<protein>
    <submittedName>
        <fullName evidence="5">Iron complex transport system substrate-binding protein</fullName>
    </submittedName>
</protein>
<proteinExistence type="inferred from homology"/>
<dbReference type="InterPro" id="IPR002491">
    <property type="entry name" value="ABC_transptr_periplasmic_BD"/>
</dbReference>
<evidence type="ECO:0000256" key="3">
    <source>
        <dbReference type="SAM" id="SignalP"/>
    </source>
</evidence>
<dbReference type="PROSITE" id="PS50983">
    <property type="entry name" value="FE_B12_PBP"/>
    <property type="match status" value="1"/>
</dbReference>
<dbReference type="EMBL" id="JAGGLI010000034">
    <property type="protein sequence ID" value="MBP2028633.1"/>
    <property type="molecule type" value="Genomic_DNA"/>
</dbReference>
<name>A0ABS4KLH4_9FIRM</name>
<dbReference type="RefSeq" id="WP_209661689.1">
    <property type="nucleotide sequence ID" value="NZ_JAGGLI010000034.1"/>
</dbReference>
<dbReference type="InterPro" id="IPR012640">
    <property type="entry name" value="Membr_lipoprot_lipid_attach_CS"/>
</dbReference>
<gene>
    <name evidence="5" type="ORF">J2Z35_002463</name>
</gene>
<evidence type="ECO:0000256" key="2">
    <source>
        <dbReference type="ARBA" id="ARBA00022729"/>
    </source>
</evidence>
<keyword evidence="6" id="KW-1185">Reference proteome</keyword>
<accession>A0ABS4KLH4</accession>
<dbReference type="Pfam" id="PF01497">
    <property type="entry name" value="Peripla_BP_2"/>
    <property type="match status" value="1"/>
</dbReference>
<organism evidence="5 6">
    <name type="scientific">Acetoanaerobium pronyense</name>
    <dbReference type="NCBI Taxonomy" id="1482736"/>
    <lineage>
        <taxon>Bacteria</taxon>
        <taxon>Bacillati</taxon>
        <taxon>Bacillota</taxon>
        <taxon>Clostridia</taxon>
        <taxon>Peptostreptococcales</taxon>
        <taxon>Filifactoraceae</taxon>
        <taxon>Acetoanaerobium</taxon>
    </lineage>
</organism>
<keyword evidence="2 3" id="KW-0732">Signal</keyword>